<dbReference type="Pfam" id="PF03868">
    <property type="entry name" value="Ribosomal_L6e_N"/>
    <property type="match status" value="1"/>
</dbReference>
<evidence type="ECO:0000259" key="5">
    <source>
        <dbReference type="Pfam" id="PF03868"/>
    </source>
</evidence>
<keyword evidence="8" id="KW-1185">Reference proteome</keyword>
<dbReference type="AlphaFoldDB" id="A0A1R1X708"/>
<evidence type="ECO:0000313" key="8">
    <source>
        <dbReference type="Proteomes" id="UP000187429"/>
    </source>
</evidence>
<reference evidence="7" key="2">
    <citation type="submission" date="2017-01" db="EMBL/GenBank/DDBJ databases">
        <authorList>
            <person name="Mah S.A."/>
            <person name="Swanson W.J."/>
            <person name="Moy G.W."/>
            <person name="Vacquier V.D."/>
        </authorList>
    </citation>
    <scope>NUCLEOTIDE SEQUENCE [LARGE SCALE GENOMIC DNA]</scope>
    <source>
        <strain evidence="7">ID-206-W2</strain>
    </source>
</reference>
<dbReference type="CDD" id="cd13156">
    <property type="entry name" value="KOW_RPL6"/>
    <property type="match status" value="1"/>
</dbReference>
<reference evidence="8" key="1">
    <citation type="submission" date="2017-01" db="EMBL/GenBank/DDBJ databases">
        <authorList>
            <person name="Wang Y."/>
            <person name="White M."/>
            <person name="Kvist S."/>
            <person name="Moncalvo J.-M."/>
        </authorList>
    </citation>
    <scope>NUCLEOTIDE SEQUENCE [LARGE SCALE GENOMIC DNA]</scope>
    <source>
        <strain evidence="8">ID-206-W2</strain>
    </source>
</reference>
<dbReference type="Gene3D" id="2.30.30.30">
    <property type="match status" value="1"/>
</dbReference>
<dbReference type="InterPro" id="IPR014722">
    <property type="entry name" value="Rib_uL2_dom2"/>
</dbReference>
<dbReference type="PROSITE" id="PS01170">
    <property type="entry name" value="RIBOSOMAL_L6E"/>
    <property type="match status" value="1"/>
</dbReference>
<organism evidence="7 8">
    <name type="scientific">Smittium culicis</name>
    <dbReference type="NCBI Taxonomy" id="133412"/>
    <lineage>
        <taxon>Eukaryota</taxon>
        <taxon>Fungi</taxon>
        <taxon>Fungi incertae sedis</taxon>
        <taxon>Zoopagomycota</taxon>
        <taxon>Kickxellomycotina</taxon>
        <taxon>Harpellomycetes</taxon>
        <taxon>Harpellales</taxon>
        <taxon>Legeriomycetaceae</taxon>
        <taxon>Smittium</taxon>
    </lineage>
</organism>
<dbReference type="InterPro" id="IPR041997">
    <property type="entry name" value="Ribosomal_eL6_KOW"/>
</dbReference>
<dbReference type="PANTHER" id="PTHR10715:SF0">
    <property type="entry name" value="LARGE RIBOSOMAL SUBUNIT PROTEIN EL6"/>
    <property type="match status" value="1"/>
</dbReference>
<sequence>MAVKKTGAQLVPGVSRLSRSQRFAKRGLYKVKKVAVPRKADEKKSAAKKAESTDVNADLVKALTFTKSNMYPADTLPTPKANHKVARTATLKKSIVPGSILILLAGRFRGKRVVFLKQLKSGLLLVTGPFVVNGVPLRRVNQAYVIATSAKVDISDVTIAKNINDAYFAREKESKLKGTEEEFFGDNAAKKQTPSHKVADQKTIDNQIISKIRSDKMLSSYIRASFTLTKGQAPHLMKF</sequence>
<dbReference type="GO" id="GO:0003723">
    <property type="term" value="F:RNA binding"/>
    <property type="evidence" value="ECO:0007669"/>
    <property type="project" value="TreeGrafter"/>
</dbReference>
<dbReference type="InterPro" id="IPR000915">
    <property type="entry name" value="60S_ribosomal_eL6"/>
</dbReference>
<dbReference type="SUPFAM" id="SSF50104">
    <property type="entry name" value="Translation proteins SH3-like domain"/>
    <property type="match status" value="1"/>
</dbReference>
<dbReference type="FunFam" id="2.30.30.30:FF:000014">
    <property type="entry name" value="60S ribosomal protein L6"/>
    <property type="match status" value="1"/>
</dbReference>
<accession>A0A1R1X708</accession>
<proteinExistence type="inferred from homology"/>
<comment type="similarity">
    <text evidence="1 4">Belongs to the eukaryotic ribosomal protein eL6 family.</text>
</comment>
<dbReference type="OrthoDB" id="2436667at2759"/>
<evidence type="ECO:0000313" key="7">
    <source>
        <dbReference type="EMBL" id="OMJ10392.1"/>
    </source>
</evidence>
<evidence type="ECO:0000256" key="2">
    <source>
        <dbReference type="ARBA" id="ARBA00022980"/>
    </source>
</evidence>
<dbReference type="Proteomes" id="UP000187429">
    <property type="component" value="Unassembled WGS sequence"/>
</dbReference>
<feature type="domain" description="Large ribosomal subunit protein uL6 N-terminal" evidence="5">
    <location>
        <begin position="9"/>
        <end position="46"/>
    </location>
</feature>
<dbReference type="PANTHER" id="PTHR10715">
    <property type="entry name" value="60S RIBOSOMAL PROTEIN L6"/>
    <property type="match status" value="1"/>
</dbReference>
<evidence type="ECO:0000256" key="3">
    <source>
        <dbReference type="ARBA" id="ARBA00023274"/>
    </source>
</evidence>
<name>A0A1R1X708_9FUNG</name>
<gene>
    <name evidence="7" type="ORF">AYI69_g10257</name>
    <name evidence="6" type="ORF">AYI69_g10308</name>
</gene>
<dbReference type="GO" id="GO:0002181">
    <property type="term" value="P:cytoplasmic translation"/>
    <property type="evidence" value="ECO:0007669"/>
    <property type="project" value="TreeGrafter"/>
</dbReference>
<dbReference type="GO" id="GO:0000027">
    <property type="term" value="P:ribosomal large subunit assembly"/>
    <property type="evidence" value="ECO:0007669"/>
    <property type="project" value="TreeGrafter"/>
</dbReference>
<dbReference type="GO" id="GO:0022625">
    <property type="term" value="C:cytosolic large ribosomal subunit"/>
    <property type="evidence" value="ECO:0007669"/>
    <property type="project" value="TreeGrafter"/>
</dbReference>
<dbReference type="EMBL" id="LSSM01006680">
    <property type="protein sequence ID" value="OMJ10277.1"/>
    <property type="molecule type" value="Genomic_DNA"/>
</dbReference>
<dbReference type="InterPro" id="IPR008991">
    <property type="entry name" value="Translation_prot_SH3-like_sf"/>
</dbReference>
<dbReference type="InterPro" id="IPR005568">
    <property type="entry name" value="Ribosomal_uL6_N"/>
</dbReference>
<evidence type="ECO:0000256" key="4">
    <source>
        <dbReference type="RuleBase" id="RU000662"/>
    </source>
</evidence>
<evidence type="ECO:0000313" key="6">
    <source>
        <dbReference type="EMBL" id="OMJ10277.1"/>
    </source>
</evidence>
<dbReference type="EMBL" id="LSSM01006630">
    <property type="protein sequence ID" value="OMJ10392.1"/>
    <property type="molecule type" value="Genomic_DNA"/>
</dbReference>
<keyword evidence="3 4" id="KW-0687">Ribonucleoprotein</keyword>
<keyword evidence="2 4" id="KW-0689">Ribosomal protein</keyword>
<evidence type="ECO:0000256" key="1">
    <source>
        <dbReference type="ARBA" id="ARBA00010592"/>
    </source>
</evidence>
<comment type="caution">
    <text evidence="7">The sequence shown here is derived from an EMBL/GenBank/DDBJ whole genome shotgun (WGS) entry which is preliminary data.</text>
</comment>
<protein>
    <recommendedName>
        <fullName evidence="4">60S ribosomal protein L6</fullName>
    </recommendedName>
</protein>
<dbReference type="Pfam" id="PF01159">
    <property type="entry name" value="Ribosomal_L6e"/>
    <property type="match status" value="1"/>
</dbReference>
<dbReference type="GO" id="GO:0003735">
    <property type="term" value="F:structural constituent of ribosome"/>
    <property type="evidence" value="ECO:0007669"/>
    <property type="project" value="InterPro"/>
</dbReference>
<dbReference type="InterPro" id="IPR049633">
    <property type="entry name" value="Ribosomal_eL6_CS"/>
</dbReference>